<feature type="domain" description="GTP cyclohydrolase II" evidence="8">
    <location>
        <begin position="213"/>
        <end position="346"/>
    </location>
</feature>
<dbReference type="Pfam" id="PF00926">
    <property type="entry name" value="DHBP_synthase"/>
    <property type="match status" value="1"/>
</dbReference>
<gene>
    <name evidence="9" type="ORF">ACFYXQ_06295</name>
</gene>
<evidence type="ECO:0000313" key="9">
    <source>
        <dbReference type="EMBL" id="MFF3567377.1"/>
    </source>
</evidence>
<evidence type="ECO:0000313" key="10">
    <source>
        <dbReference type="Proteomes" id="UP001601992"/>
    </source>
</evidence>
<comment type="similarity">
    <text evidence="4">In the N-terminal section; belongs to the DHBP synthase family.</text>
</comment>
<dbReference type="InterPro" id="IPR000422">
    <property type="entry name" value="DHBP_synthase_RibB"/>
</dbReference>
<dbReference type="SUPFAM" id="SSF142695">
    <property type="entry name" value="RibA-like"/>
    <property type="match status" value="1"/>
</dbReference>
<dbReference type="PIRSF" id="PIRSF001259">
    <property type="entry name" value="RibA"/>
    <property type="match status" value="1"/>
</dbReference>
<dbReference type="RefSeq" id="WP_387402761.1">
    <property type="nucleotide sequence ID" value="NZ_JBIAQY010000002.1"/>
</dbReference>
<evidence type="ECO:0000256" key="7">
    <source>
        <dbReference type="ARBA" id="ARBA00022723"/>
    </source>
</evidence>
<comment type="pathway">
    <text evidence="3">Cofactor biosynthesis; riboflavin biosynthesis; 2-hydroxy-3-oxobutyl phosphate from D-ribulose 5-phosphate: step 1/1.</text>
</comment>
<dbReference type="Gene3D" id="3.40.50.10990">
    <property type="entry name" value="GTP cyclohydrolase II"/>
    <property type="match status" value="1"/>
</dbReference>
<evidence type="ECO:0000256" key="4">
    <source>
        <dbReference type="ARBA" id="ARBA00005520"/>
    </source>
</evidence>
<reference evidence="9 10" key="1">
    <citation type="submission" date="2024-10" db="EMBL/GenBank/DDBJ databases">
        <title>The Natural Products Discovery Center: Release of the First 8490 Sequenced Strains for Exploring Actinobacteria Biosynthetic Diversity.</title>
        <authorList>
            <person name="Kalkreuter E."/>
            <person name="Kautsar S.A."/>
            <person name="Yang D."/>
            <person name="Bader C.D."/>
            <person name="Teijaro C.N."/>
            <person name="Fluegel L."/>
            <person name="Davis C.M."/>
            <person name="Simpson J.R."/>
            <person name="Lauterbach L."/>
            <person name="Steele A.D."/>
            <person name="Gui C."/>
            <person name="Meng S."/>
            <person name="Li G."/>
            <person name="Viehrig K."/>
            <person name="Ye F."/>
            <person name="Su P."/>
            <person name="Kiefer A.F."/>
            <person name="Nichols A."/>
            <person name="Cepeda A.J."/>
            <person name="Yan W."/>
            <person name="Fan B."/>
            <person name="Jiang Y."/>
            <person name="Adhikari A."/>
            <person name="Zheng C.-J."/>
            <person name="Schuster L."/>
            <person name="Cowan T.M."/>
            <person name="Smanski M.J."/>
            <person name="Chevrette M.G."/>
            <person name="De Carvalho L.P.S."/>
            <person name="Shen B."/>
        </authorList>
    </citation>
    <scope>NUCLEOTIDE SEQUENCE [LARGE SCALE GENOMIC DNA]</scope>
    <source>
        <strain evidence="9 10">NPDC002593</strain>
    </source>
</reference>
<dbReference type="PANTHER" id="PTHR21327:SF18">
    <property type="entry name" value="3,4-DIHYDROXY-2-BUTANONE 4-PHOSPHATE SYNTHASE"/>
    <property type="match status" value="1"/>
</dbReference>
<dbReference type="Gene3D" id="3.90.870.10">
    <property type="entry name" value="DHBP synthase"/>
    <property type="match status" value="1"/>
</dbReference>
<evidence type="ECO:0000259" key="8">
    <source>
        <dbReference type="Pfam" id="PF00925"/>
    </source>
</evidence>
<keyword evidence="7" id="KW-0479">Metal-binding</keyword>
<evidence type="ECO:0000256" key="5">
    <source>
        <dbReference type="ARBA" id="ARBA00012153"/>
    </source>
</evidence>
<dbReference type="EMBL" id="JBIAQY010000002">
    <property type="protein sequence ID" value="MFF3567377.1"/>
    <property type="molecule type" value="Genomic_DNA"/>
</dbReference>
<dbReference type="EC" id="4.1.99.12" evidence="5"/>
<dbReference type="Proteomes" id="UP001601992">
    <property type="component" value="Unassembled WGS sequence"/>
</dbReference>
<protein>
    <recommendedName>
        <fullName evidence="5">3,4-dihydroxy-2-butanone-4-phosphate synthase</fullName>
        <ecNumber evidence="5">4.1.99.12</ecNumber>
    </recommendedName>
</protein>
<dbReference type="InterPro" id="IPR032677">
    <property type="entry name" value="GTP_cyclohydro_II"/>
</dbReference>
<dbReference type="InterPro" id="IPR017945">
    <property type="entry name" value="DHBP_synth_RibB-like_a/b_dom"/>
</dbReference>
<name>A0ABW6RTQ5_9NOCA</name>
<accession>A0ABW6RTQ5</accession>
<comment type="function">
    <text evidence="2">Catalyzes the conversion of D-ribulose 5-phosphate to formate and 3,4-dihydroxy-2-butanone 4-phosphate.</text>
</comment>
<dbReference type="SUPFAM" id="SSF55821">
    <property type="entry name" value="YrdC/RibB"/>
    <property type="match status" value="1"/>
</dbReference>
<proteinExistence type="inferred from homology"/>
<evidence type="ECO:0000256" key="2">
    <source>
        <dbReference type="ARBA" id="ARBA00002284"/>
    </source>
</evidence>
<dbReference type="Pfam" id="PF00925">
    <property type="entry name" value="GTP_cyclohydro2"/>
    <property type="match status" value="1"/>
</dbReference>
<evidence type="ECO:0000256" key="1">
    <source>
        <dbReference type="ARBA" id="ARBA00000141"/>
    </source>
</evidence>
<organism evidence="9 10">
    <name type="scientific">Nocardia jiangxiensis</name>
    <dbReference type="NCBI Taxonomy" id="282685"/>
    <lineage>
        <taxon>Bacteria</taxon>
        <taxon>Bacillati</taxon>
        <taxon>Actinomycetota</taxon>
        <taxon>Actinomycetes</taxon>
        <taxon>Mycobacteriales</taxon>
        <taxon>Nocardiaceae</taxon>
        <taxon>Nocardia</taxon>
    </lineage>
</organism>
<sequence>MRPRTPDPAAVRAAITALRRGRMVLLVSEIDGGYRGDLVLAAERATAQSVDLLTGIGRGLVQVAMRSSELDRLEIPPADPAMTGPGRARFRVPVGAAATGAHASQRAKTIRALADPSSTPGSFGRLGHVFPLGCAERGVLDAPAPPEAAMDLAEQAGMSPAGVLCEVCGADGEAARLSELLELGSVHGLPVVSIEDLIAYRRRELCRVERRGVARIPLPVGEFRAVGFIDGLGRDHIAFVHGQPRADRVPLVRVHMECLFGDTLGSLFCDCGAKVDRALELIARAGHGVLVYVRSRDAVLRGLPSLLSEDDTHTAAAHPVDPGDLLSAFEILDELGMHEIRLLTAADEDDFTPDQVRILDRIALPDDLPGAGRVRLPVRPGASHAAGPMGRVS</sequence>
<keyword evidence="6" id="KW-0686">Riboflavin biosynthesis</keyword>
<comment type="catalytic activity">
    <reaction evidence="1">
        <text>D-ribulose 5-phosphate = (2S)-2-hydroxy-3-oxobutyl phosphate + formate + H(+)</text>
        <dbReference type="Rhea" id="RHEA:18457"/>
        <dbReference type="ChEBI" id="CHEBI:15378"/>
        <dbReference type="ChEBI" id="CHEBI:15740"/>
        <dbReference type="ChEBI" id="CHEBI:58121"/>
        <dbReference type="ChEBI" id="CHEBI:58830"/>
        <dbReference type="EC" id="4.1.99.12"/>
    </reaction>
</comment>
<comment type="caution">
    <text evidence="9">The sequence shown here is derived from an EMBL/GenBank/DDBJ whole genome shotgun (WGS) entry which is preliminary data.</text>
</comment>
<dbReference type="PANTHER" id="PTHR21327">
    <property type="entry name" value="GTP CYCLOHYDROLASE II-RELATED"/>
    <property type="match status" value="1"/>
</dbReference>
<evidence type="ECO:0000256" key="6">
    <source>
        <dbReference type="ARBA" id="ARBA00022619"/>
    </source>
</evidence>
<dbReference type="InterPro" id="IPR036144">
    <property type="entry name" value="RibA-like_sf"/>
</dbReference>
<evidence type="ECO:0000256" key="3">
    <source>
        <dbReference type="ARBA" id="ARBA00004904"/>
    </source>
</evidence>
<keyword evidence="10" id="KW-1185">Reference proteome</keyword>